<evidence type="ECO:0000313" key="1">
    <source>
        <dbReference type="EMBL" id="TWT89434.1"/>
    </source>
</evidence>
<name>A0A5C5ZPM2_9BACT</name>
<proteinExistence type="predicted"/>
<reference evidence="1 2" key="1">
    <citation type="submission" date="2019-02" db="EMBL/GenBank/DDBJ databases">
        <title>Deep-cultivation of Planctomycetes and their phenomic and genomic characterization uncovers novel biology.</title>
        <authorList>
            <person name="Wiegand S."/>
            <person name="Jogler M."/>
            <person name="Boedeker C."/>
            <person name="Pinto D."/>
            <person name="Vollmers J."/>
            <person name="Rivas-Marin E."/>
            <person name="Kohn T."/>
            <person name="Peeters S.H."/>
            <person name="Heuer A."/>
            <person name="Rast P."/>
            <person name="Oberbeckmann S."/>
            <person name="Bunk B."/>
            <person name="Jeske O."/>
            <person name="Meyerdierks A."/>
            <person name="Storesund J.E."/>
            <person name="Kallscheuer N."/>
            <person name="Luecker S."/>
            <person name="Lage O.M."/>
            <person name="Pohl T."/>
            <person name="Merkel B.J."/>
            <person name="Hornburger P."/>
            <person name="Mueller R.-W."/>
            <person name="Bruemmer F."/>
            <person name="Labrenz M."/>
            <person name="Spormann A.M."/>
            <person name="Op Den Camp H."/>
            <person name="Overmann J."/>
            <person name="Amann R."/>
            <person name="Jetten M.S.M."/>
            <person name="Mascher T."/>
            <person name="Medema M.H."/>
            <person name="Devos D.P."/>
            <person name="Kaster A.-K."/>
            <person name="Ovreas L."/>
            <person name="Rohde M."/>
            <person name="Galperin M.Y."/>
            <person name="Jogler C."/>
        </authorList>
    </citation>
    <scope>NUCLEOTIDE SEQUENCE [LARGE SCALE GENOMIC DNA]</scope>
    <source>
        <strain evidence="1 2">Pla52n</strain>
    </source>
</reference>
<accession>A0A5C5ZPM2</accession>
<evidence type="ECO:0000313" key="2">
    <source>
        <dbReference type="Proteomes" id="UP000320176"/>
    </source>
</evidence>
<sequence length="191" mass="21176">MPRLADFAHSLLDRFSGPLRDAVIDAKTPSLGDGPRNENLIGWLTGRSTFPEKTPWPSDPGSLGLTRNAHQPFLSGMWLLAGDIDRSHTISQDIPTSEGSFLHGIMHRREGDFGNAKYWFRRVGRHSVLDQIEAETGGVYRDPFDFVDACSDASMKSSGGRGQSAPQNDAELISAQWIEWQALMNYITTID</sequence>
<dbReference type="Proteomes" id="UP000320176">
    <property type="component" value="Unassembled WGS sequence"/>
</dbReference>
<dbReference type="AlphaFoldDB" id="A0A5C5ZPM2"/>
<dbReference type="EMBL" id="SJPN01000023">
    <property type="protein sequence ID" value="TWT89434.1"/>
    <property type="molecule type" value="Genomic_DNA"/>
</dbReference>
<keyword evidence="2" id="KW-1185">Reference proteome</keyword>
<dbReference type="RefSeq" id="WP_146523687.1">
    <property type="nucleotide sequence ID" value="NZ_CP151726.1"/>
</dbReference>
<gene>
    <name evidence="1" type="ORF">Pla52n_68200</name>
</gene>
<organism evidence="1 2">
    <name type="scientific">Stieleria varia</name>
    <dbReference type="NCBI Taxonomy" id="2528005"/>
    <lineage>
        <taxon>Bacteria</taxon>
        <taxon>Pseudomonadati</taxon>
        <taxon>Planctomycetota</taxon>
        <taxon>Planctomycetia</taxon>
        <taxon>Pirellulales</taxon>
        <taxon>Pirellulaceae</taxon>
        <taxon>Stieleria</taxon>
    </lineage>
</organism>
<protein>
    <submittedName>
        <fullName evidence="1">Uncharacterized protein</fullName>
    </submittedName>
</protein>
<comment type="caution">
    <text evidence="1">The sequence shown here is derived from an EMBL/GenBank/DDBJ whole genome shotgun (WGS) entry which is preliminary data.</text>
</comment>
<dbReference type="OrthoDB" id="370799at2"/>